<proteinExistence type="predicted"/>
<sequence length="342" mass="39869">MREKMITIIEQDFGNQLTIHKYNQYVPKLRDYFIPYVLERNEFDMDLTEVFGKVFNRNSIIQSAVYYIQKNENVSSKSAIDDFLIALNQLFERVLFDKYPNEAVERLAPFATLADEVEVRLNALGVTLKEREAYPPIDQAQFQFIINQVEALNSNNFKAMSIRIVVKLLLLYGLNVDRISSIAVQDYDVIRRVLKIHYHDFTDRVIQLELPFSLVKDLEIYMKLRAEQNFEGLDLLFLKVSGKPVRHDLAHEFLGDVKTAYEKEYGEKIISKNPFTLTGLQKYAIINMILEGMNQSVIIALTGLKEHVINDCQREVDKQSALNRNRYINYKVRGTKTFEMLS</sequence>
<protein>
    <submittedName>
        <fullName evidence="2">Uncharacterized protein</fullName>
    </submittedName>
</protein>
<dbReference type="EMBL" id="JARYZI010000001">
    <property type="protein sequence ID" value="MDH8676980.1"/>
    <property type="molecule type" value="Genomic_DNA"/>
</dbReference>
<dbReference type="InterPro" id="IPR011010">
    <property type="entry name" value="DNA_brk_join_enz"/>
</dbReference>
<dbReference type="SUPFAM" id="SSF56349">
    <property type="entry name" value="DNA breaking-rejoining enzymes"/>
    <property type="match status" value="1"/>
</dbReference>
<accession>A0ABT6N991</accession>
<dbReference type="Gene3D" id="1.10.443.10">
    <property type="entry name" value="Intergrase catalytic core"/>
    <property type="match status" value="1"/>
</dbReference>
<evidence type="ECO:0000256" key="1">
    <source>
        <dbReference type="ARBA" id="ARBA00023172"/>
    </source>
</evidence>
<keyword evidence="1" id="KW-0233">DNA recombination</keyword>
<organism evidence="2 3">
    <name type="scientific">Fusibacter bizertensis</name>
    <dbReference type="NCBI Taxonomy" id="1488331"/>
    <lineage>
        <taxon>Bacteria</taxon>
        <taxon>Bacillati</taxon>
        <taxon>Bacillota</taxon>
        <taxon>Clostridia</taxon>
        <taxon>Eubacteriales</taxon>
        <taxon>Eubacteriales Family XII. Incertae Sedis</taxon>
        <taxon>Fusibacter</taxon>
    </lineage>
</organism>
<gene>
    <name evidence="2" type="ORF">QE109_02410</name>
</gene>
<dbReference type="Proteomes" id="UP001158045">
    <property type="component" value="Unassembled WGS sequence"/>
</dbReference>
<dbReference type="RefSeq" id="WP_281092779.1">
    <property type="nucleotide sequence ID" value="NZ_JARYZI010000001.1"/>
</dbReference>
<keyword evidence="3" id="KW-1185">Reference proteome</keyword>
<dbReference type="InterPro" id="IPR013762">
    <property type="entry name" value="Integrase-like_cat_sf"/>
</dbReference>
<comment type="caution">
    <text evidence="2">The sequence shown here is derived from an EMBL/GenBank/DDBJ whole genome shotgun (WGS) entry which is preliminary data.</text>
</comment>
<evidence type="ECO:0000313" key="2">
    <source>
        <dbReference type="EMBL" id="MDH8676980.1"/>
    </source>
</evidence>
<evidence type="ECO:0000313" key="3">
    <source>
        <dbReference type="Proteomes" id="UP001158045"/>
    </source>
</evidence>
<reference evidence="2 3" key="1">
    <citation type="submission" date="2023-04" db="EMBL/GenBank/DDBJ databases">
        <title>Fusibacter bizertensis strain WBS, isolated from littoral bottom sediments of the Arctic seas - biochemical and genomic analysis.</title>
        <authorList>
            <person name="Brioukhanov A.L."/>
        </authorList>
    </citation>
    <scope>NUCLEOTIDE SEQUENCE [LARGE SCALE GENOMIC DNA]</scope>
    <source>
        <strain evidence="2 3">WBS</strain>
    </source>
</reference>
<name>A0ABT6N991_9FIRM</name>